<gene>
    <name evidence="1" type="ORF">AAG747_26820</name>
</gene>
<organism evidence="1 2">
    <name type="scientific">Rapidithrix thailandica</name>
    <dbReference type="NCBI Taxonomy" id="413964"/>
    <lineage>
        <taxon>Bacteria</taxon>
        <taxon>Pseudomonadati</taxon>
        <taxon>Bacteroidota</taxon>
        <taxon>Cytophagia</taxon>
        <taxon>Cytophagales</taxon>
        <taxon>Flammeovirgaceae</taxon>
        <taxon>Rapidithrix</taxon>
    </lineage>
</organism>
<evidence type="ECO:0000313" key="2">
    <source>
        <dbReference type="Proteomes" id="UP001403385"/>
    </source>
</evidence>
<dbReference type="EMBL" id="JBDKWZ010000023">
    <property type="protein sequence ID" value="MEN7551558.1"/>
    <property type="molecule type" value="Genomic_DNA"/>
</dbReference>
<proteinExistence type="predicted"/>
<dbReference type="AlphaFoldDB" id="A0AAW9SCC5"/>
<reference evidence="1 2" key="1">
    <citation type="submission" date="2024-04" db="EMBL/GenBank/DDBJ databases">
        <title>Novel genus in family Flammeovirgaceae.</title>
        <authorList>
            <person name="Nguyen T.H."/>
            <person name="Vuong T.Q."/>
            <person name="Le H."/>
            <person name="Kim S.-G."/>
        </authorList>
    </citation>
    <scope>NUCLEOTIDE SEQUENCE [LARGE SCALE GENOMIC DNA]</scope>
    <source>
        <strain evidence="1 2">JCM 23209</strain>
    </source>
</reference>
<accession>A0AAW9SCC5</accession>
<name>A0AAW9SCC5_9BACT</name>
<comment type="caution">
    <text evidence="1">The sequence shown here is derived from an EMBL/GenBank/DDBJ whole genome shotgun (WGS) entry which is preliminary data.</text>
</comment>
<dbReference type="RefSeq" id="WP_346824339.1">
    <property type="nucleotide sequence ID" value="NZ_JBDKWZ010000023.1"/>
</dbReference>
<evidence type="ECO:0000313" key="1">
    <source>
        <dbReference type="EMBL" id="MEN7551558.1"/>
    </source>
</evidence>
<sequence>MKKIFKVVQPKSITDSIKNSSIILKPDSLVEIPSNGLSYQFKLDEVLLGIFDHIQLSKFSNQSFLMALFCKKEPEARLKQAFLEKVFSELGEDSNGLNLGDSWDDGLSSETLYEWYFDDSENLLFDDSKDICFSITVDEEPEKALGCFSFIVMNAEKAFPEVLGIIDNV</sequence>
<keyword evidence="2" id="KW-1185">Reference proteome</keyword>
<dbReference type="Proteomes" id="UP001403385">
    <property type="component" value="Unassembled WGS sequence"/>
</dbReference>
<protein>
    <submittedName>
        <fullName evidence="1">Uncharacterized protein</fullName>
    </submittedName>
</protein>